<sequence>MGASSLRRQLRAAASFLLRPLLLAIFLTVTVRLLFSPFIKSNQPRYTKALVVASTSADDTSWLSFVPYDWALHKYVVDAPPASPALSVPANKGNEAMVYLSYIIMHYDALPDVVFFHHAHHRAWHQELDSAAEVASLRASYVVQQGYASARCLPGCENVVPLADHRVELREFRAAGRSVHLTTLLDEFLSAEEKSQAVPEKLAAPCCAQFAVSREAIRRRSREWWLRLRDWLLETPLDSRTSGRLLEHLWHVWFGQPFHQYVYFPRW</sequence>
<keyword evidence="3" id="KW-1185">Reference proteome</keyword>
<keyword evidence="1" id="KW-1133">Transmembrane helix</keyword>
<gene>
    <name evidence="2" type="ORF">UCRPA7_1074</name>
</gene>
<dbReference type="Proteomes" id="UP000014074">
    <property type="component" value="Unassembled WGS sequence"/>
</dbReference>
<dbReference type="PANTHER" id="PTHR37490:SF3">
    <property type="entry name" value="DUF3431 DOMAIN CONTAINING PROTEIN"/>
    <property type="match status" value="1"/>
</dbReference>
<evidence type="ECO:0000313" key="3">
    <source>
        <dbReference type="Proteomes" id="UP000014074"/>
    </source>
</evidence>
<dbReference type="AlphaFoldDB" id="R8BVN5"/>
<reference evidence="3" key="1">
    <citation type="journal article" date="2013" name="Genome Announc.">
        <title>Draft genome sequence of the ascomycete Phaeoacremonium aleophilum strain UCR-PA7, a causal agent of the esca disease complex in grapevines.</title>
        <authorList>
            <person name="Blanco-Ulate B."/>
            <person name="Rolshausen P."/>
            <person name="Cantu D."/>
        </authorList>
    </citation>
    <scope>NUCLEOTIDE SEQUENCE [LARGE SCALE GENOMIC DNA]</scope>
    <source>
        <strain evidence="3">UCR-PA7</strain>
    </source>
</reference>
<dbReference type="Pfam" id="PF11913">
    <property type="entry name" value="DUF3431"/>
    <property type="match status" value="1"/>
</dbReference>
<organism evidence="2 3">
    <name type="scientific">Phaeoacremonium minimum (strain UCR-PA7)</name>
    <name type="common">Esca disease fungus</name>
    <name type="synonym">Togninia minima</name>
    <dbReference type="NCBI Taxonomy" id="1286976"/>
    <lineage>
        <taxon>Eukaryota</taxon>
        <taxon>Fungi</taxon>
        <taxon>Dikarya</taxon>
        <taxon>Ascomycota</taxon>
        <taxon>Pezizomycotina</taxon>
        <taxon>Sordariomycetes</taxon>
        <taxon>Sordariomycetidae</taxon>
        <taxon>Togniniales</taxon>
        <taxon>Togniniaceae</taxon>
        <taxon>Phaeoacremonium</taxon>
    </lineage>
</organism>
<dbReference type="OrthoDB" id="426718at2759"/>
<feature type="transmembrane region" description="Helical" evidence="1">
    <location>
        <begin position="12"/>
        <end position="35"/>
    </location>
</feature>
<evidence type="ECO:0000313" key="2">
    <source>
        <dbReference type="EMBL" id="EOO03412.1"/>
    </source>
</evidence>
<dbReference type="KEGG" id="tmn:UCRPA7_1074"/>
<name>R8BVN5_PHAM7</name>
<evidence type="ECO:0000256" key="1">
    <source>
        <dbReference type="SAM" id="Phobius"/>
    </source>
</evidence>
<dbReference type="GeneID" id="19321189"/>
<accession>R8BVN5</accession>
<dbReference type="InterPro" id="IPR021838">
    <property type="entry name" value="DUF3431"/>
</dbReference>
<keyword evidence="1" id="KW-0812">Transmembrane</keyword>
<dbReference type="RefSeq" id="XP_007911854.1">
    <property type="nucleotide sequence ID" value="XM_007913663.1"/>
</dbReference>
<dbReference type="PANTHER" id="PTHR37490">
    <property type="entry name" value="EXPRESSED PROTEIN"/>
    <property type="match status" value="1"/>
</dbReference>
<dbReference type="HOGENOM" id="CLU_031559_3_0_1"/>
<proteinExistence type="predicted"/>
<dbReference type="eggNOG" id="ENOG502QRU5">
    <property type="taxonomic scope" value="Eukaryota"/>
</dbReference>
<dbReference type="EMBL" id="KB932833">
    <property type="protein sequence ID" value="EOO03412.1"/>
    <property type="molecule type" value="Genomic_DNA"/>
</dbReference>
<keyword evidence="1" id="KW-0472">Membrane</keyword>
<protein>
    <submittedName>
        <fullName evidence="2">Uncharacterized protein</fullName>
    </submittedName>
</protein>